<gene>
    <name evidence="5" type="ORF">F5985_14055</name>
</gene>
<organism evidence="5 6">
    <name type="scientific">Malikia spinosa</name>
    <dbReference type="NCBI Taxonomy" id="86180"/>
    <lineage>
        <taxon>Bacteria</taxon>
        <taxon>Pseudomonadati</taxon>
        <taxon>Pseudomonadota</taxon>
        <taxon>Betaproteobacteria</taxon>
        <taxon>Burkholderiales</taxon>
        <taxon>Comamonadaceae</taxon>
        <taxon>Malikia</taxon>
    </lineage>
</organism>
<dbReference type="PANTHER" id="PTHR43004:SF19">
    <property type="entry name" value="BINDING MONOOXYGENASE, PUTATIVE (JCVI)-RELATED"/>
    <property type="match status" value="1"/>
</dbReference>
<dbReference type="GO" id="GO:0016709">
    <property type="term" value="F:oxidoreductase activity, acting on paired donors, with incorporation or reduction of molecular oxygen, NAD(P)H as one donor, and incorporation of one atom of oxygen"/>
    <property type="evidence" value="ECO:0007669"/>
    <property type="project" value="UniProtKB-ARBA"/>
</dbReference>
<dbReference type="Proteomes" id="UP000481947">
    <property type="component" value="Unassembled WGS sequence"/>
</dbReference>
<keyword evidence="3" id="KW-0274">FAD</keyword>
<evidence type="ECO:0000256" key="2">
    <source>
        <dbReference type="ARBA" id="ARBA00022630"/>
    </source>
</evidence>
<evidence type="ECO:0000313" key="5">
    <source>
        <dbReference type="EMBL" id="MYZ53220.1"/>
    </source>
</evidence>
<protein>
    <submittedName>
        <fullName evidence="5">FAD-dependent oxidoreductase</fullName>
    </submittedName>
</protein>
<dbReference type="NCBIfam" id="NF006002">
    <property type="entry name" value="PRK08132.1"/>
    <property type="match status" value="1"/>
</dbReference>
<dbReference type="InterPro" id="IPR050641">
    <property type="entry name" value="RIFMO-like"/>
</dbReference>
<comment type="caution">
    <text evidence="5">The sequence shown here is derived from an EMBL/GenBank/DDBJ whole genome shotgun (WGS) entry which is preliminary data.</text>
</comment>
<reference evidence="5 6" key="1">
    <citation type="submission" date="2019-09" db="EMBL/GenBank/DDBJ databases">
        <title>Identification of Malikia spinosa a prominent benzene-, toluene-, and ethylbenzene-degrading bacterium: enrichment, isolation and whole genome sequencing.</title>
        <authorList>
            <person name="Tancsics A."/>
            <person name="Revesz F."/>
            <person name="Kriszt B."/>
        </authorList>
    </citation>
    <scope>NUCLEOTIDE SEQUENCE [LARGE SCALE GENOMIC DNA]</scope>
    <source>
        <strain evidence="5 6">AB6</strain>
    </source>
</reference>
<dbReference type="Pfam" id="PF01494">
    <property type="entry name" value="FAD_binding_3"/>
    <property type="match status" value="1"/>
</dbReference>
<evidence type="ECO:0000256" key="3">
    <source>
        <dbReference type="ARBA" id="ARBA00022827"/>
    </source>
</evidence>
<feature type="domain" description="FAD-binding" evidence="4">
    <location>
        <begin position="40"/>
        <end position="378"/>
    </location>
</feature>
<dbReference type="Pfam" id="PF21274">
    <property type="entry name" value="Rng_hyd_C"/>
    <property type="match status" value="1"/>
</dbReference>
<dbReference type="GO" id="GO:0071949">
    <property type="term" value="F:FAD binding"/>
    <property type="evidence" value="ECO:0007669"/>
    <property type="project" value="InterPro"/>
</dbReference>
<evidence type="ECO:0000256" key="1">
    <source>
        <dbReference type="ARBA" id="ARBA00001974"/>
    </source>
</evidence>
<dbReference type="Gene3D" id="3.40.30.120">
    <property type="match status" value="1"/>
</dbReference>
<dbReference type="InterPro" id="IPR036188">
    <property type="entry name" value="FAD/NAD-bd_sf"/>
</dbReference>
<keyword evidence="2" id="KW-0285">Flavoprotein</keyword>
<dbReference type="SUPFAM" id="SSF51905">
    <property type="entry name" value="FAD/NAD(P)-binding domain"/>
    <property type="match status" value="1"/>
</dbReference>
<dbReference type="InterPro" id="IPR002938">
    <property type="entry name" value="FAD-bd"/>
</dbReference>
<accession>A0A7C9N3S1</accession>
<dbReference type="EMBL" id="VYSB01000016">
    <property type="protein sequence ID" value="MYZ53220.1"/>
    <property type="molecule type" value="Genomic_DNA"/>
</dbReference>
<dbReference type="PANTHER" id="PTHR43004">
    <property type="entry name" value="TRK SYSTEM POTASSIUM UPTAKE PROTEIN"/>
    <property type="match status" value="1"/>
</dbReference>
<proteinExistence type="predicted"/>
<dbReference type="Gene3D" id="3.50.50.60">
    <property type="entry name" value="FAD/NAD(P)-binding domain"/>
    <property type="match status" value="1"/>
</dbReference>
<evidence type="ECO:0000313" key="6">
    <source>
        <dbReference type="Proteomes" id="UP000481947"/>
    </source>
</evidence>
<name>A0A7C9N3S1_9BURK</name>
<evidence type="ECO:0000259" key="4">
    <source>
        <dbReference type="Pfam" id="PF01494"/>
    </source>
</evidence>
<dbReference type="RefSeq" id="WP_161125875.1">
    <property type="nucleotide sequence ID" value="NZ_VYSB01000016.1"/>
</dbReference>
<dbReference type="PRINTS" id="PR00420">
    <property type="entry name" value="RNGMNOXGNASE"/>
</dbReference>
<dbReference type="Gene3D" id="3.30.70.2450">
    <property type="match status" value="1"/>
</dbReference>
<sequence>MKREDLSRHPFRGDGAQVQAIEFAYQRSLDQDADRPVHHPVVIVGAGPVGLTLAIDLAQRGQRVLLLDNDHRLSIGSRALCFAKRTLEIWDRLGVGAPMVDKGVSWNVGKVFLREQQLYQFNLLPEDGHERPAFINLQQYYCEAYLVERCLQLPNIEIRWDNKVAAIETRDDGALLSIDTPEGSYQIDAGWVLACDGSRSTMRQLMGLESKGRIFQDRFLIADVKMTADFPTERWFWFDPPFHPNQSVLLHREPDNVWRIDFQLGWDADPELEKKPENIIPRVKALLGKDVDFTLEWASVYTFACLRMDQFVHGRVVFAGDCAHGVSPFGARGANSGVQDADNLAWKLDWVLKGRAGVELLQSYGPEREYAADENICNSTRATDFITPKSEISRLFRDVTLGLAREHEFARRLVNSGRLSVPATLHGSPLNTLDVDRFAGKMVPGAPLTDAPVQRADGQASWLLRETAADFTLLVFGDAPEWTQALQHVQTVSIGHDLIDVQGLVAQRLDATPGSAYLIRPDQHVAARWRQPSEAGVRAALATATAQSRTAVAA</sequence>
<comment type="cofactor">
    <cofactor evidence="1">
        <name>FAD</name>
        <dbReference type="ChEBI" id="CHEBI:57692"/>
    </cofactor>
</comment>
<dbReference type="AlphaFoldDB" id="A0A7C9N3S1"/>